<reference evidence="1 2" key="1">
    <citation type="submission" date="2018-08" db="EMBL/GenBank/DDBJ databases">
        <title>Genome sequence of Halobacillus trueperi KCTC 3686.</title>
        <authorList>
            <person name="Cho K.H."/>
            <person name="Kwak M.-J."/>
            <person name="Kim B.-Y."/>
            <person name="Chun J."/>
        </authorList>
    </citation>
    <scope>NUCLEOTIDE SEQUENCE [LARGE SCALE GENOMIC DNA]</scope>
    <source>
        <strain evidence="1 2">KCTC 3686</strain>
    </source>
</reference>
<name>A0A3E0J8H7_9BACI</name>
<dbReference type="Proteomes" id="UP000256305">
    <property type="component" value="Unassembled WGS sequence"/>
</dbReference>
<keyword evidence="2" id="KW-1185">Reference proteome</keyword>
<gene>
    <name evidence="1" type="ORF">DYE48_11860</name>
</gene>
<sequence>MDYNQITQKIEDIGGNYITISYLQATEEDDSLYDVFVNVWPNKSMKRNFETIVVKTDTSMEKAESISKRLHTSLGRVYEDVHYTGLEA</sequence>
<dbReference type="EMBL" id="QUAE01000008">
    <property type="protein sequence ID" value="REJ09064.1"/>
    <property type="molecule type" value="Genomic_DNA"/>
</dbReference>
<evidence type="ECO:0000313" key="2">
    <source>
        <dbReference type="Proteomes" id="UP000256305"/>
    </source>
</evidence>
<proteinExistence type="predicted"/>
<comment type="caution">
    <text evidence="1">The sequence shown here is derived from an EMBL/GenBank/DDBJ whole genome shotgun (WGS) entry which is preliminary data.</text>
</comment>
<organism evidence="1 2">
    <name type="scientific">Halobacillus trueperi</name>
    <dbReference type="NCBI Taxonomy" id="156205"/>
    <lineage>
        <taxon>Bacteria</taxon>
        <taxon>Bacillati</taxon>
        <taxon>Bacillota</taxon>
        <taxon>Bacilli</taxon>
        <taxon>Bacillales</taxon>
        <taxon>Bacillaceae</taxon>
        <taxon>Halobacillus</taxon>
    </lineage>
</organism>
<dbReference type="AlphaFoldDB" id="A0A3E0J8H7"/>
<protein>
    <submittedName>
        <fullName evidence="1">Uncharacterized protein</fullName>
    </submittedName>
</protein>
<dbReference type="RefSeq" id="WP_115823819.1">
    <property type="nucleotide sequence ID" value="NZ_QUAE01000008.1"/>
</dbReference>
<evidence type="ECO:0000313" key="1">
    <source>
        <dbReference type="EMBL" id="REJ09064.1"/>
    </source>
</evidence>
<accession>A0A3E0J8H7</accession>